<reference evidence="2" key="1">
    <citation type="journal article" date="2017" name="Nat. Microbiol.">
        <title>Global analysis of biosynthetic gene clusters reveals vast potential of secondary metabolite production in Penicillium species.</title>
        <authorList>
            <person name="Nielsen J.C."/>
            <person name="Grijseels S."/>
            <person name="Prigent S."/>
            <person name="Ji B."/>
            <person name="Dainat J."/>
            <person name="Nielsen K.F."/>
            <person name="Frisvad J.C."/>
            <person name="Workman M."/>
            <person name="Nielsen J."/>
        </authorList>
    </citation>
    <scope>NUCLEOTIDE SEQUENCE [LARGE SCALE GENOMIC DNA]</scope>
    <source>
        <strain evidence="2">IBT 13039</strain>
    </source>
</reference>
<name>A0A1V6XC00_PENNA</name>
<accession>A0A1V6XC00</accession>
<comment type="caution">
    <text evidence="1">The sequence shown here is derived from an EMBL/GenBank/DDBJ whole genome shotgun (WGS) entry which is preliminary data.</text>
</comment>
<feature type="non-terminal residue" evidence="1">
    <location>
        <position position="1"/>
    </location>
</feature>
<feature type="non-terminal residue" evidence="1">
    <location>
        <position position="38"/>
    </location>
</feature>
<evidence type="ECO:0000313" key="1">
    <source>
        <dbReference type="EMBL" id="OQE72651.1"/>
    </source>
</evidence>
<dbReference type="AlphaFoldDB" id="A0A1V6XC00"/>
<gene>
    <name evidence="1" type="ORF">PENNAL_c0094G00191</name>
</gene>
<dbReference type="EMBL" id="MOOB01000094">
    <property type="protein sequence ID" value="OQE72651.1"/>
    <property type="molecule type" value="Genomic_DNA"/>
</dbReference>
<organism evidence="1 2">
    <name type="scientific">Penicillium nalgiovense</name>
    <dbReference type="NCBI Taxonomy" id="60175"/>
    <lineage>
        <taxon>Eukaryota</taxon>
        <taxon>Fungi</taxon>
        <taxon>Dikarya</taxon>
        <taxon>Ascomycota</taxon>
        <taxon>Pezizomycotina</taxon>
        <taxon>Eurotiomycetes</taxon>
        <taxon>Eurotiomycetidae</taxon>
        <taxon>Eurotiales</taxon>
        <taxon>Aspergillaceae</taxon>
        <taxon>Penicillium</taxon>
    </lineage>
</organism>
<proteinExistence type="predicted"/>
<sequence length="38" mass="4103">AKTDSVYKDDSPRRGSISLGGFGGFTTTYTGRASMWDL</sequence>
<evidence type="ECO:0000313" key="2">
    <source>
        <dbReference type="Proteomes" id="UP000191691"/>
    </source>
</evidence>
<keyword evidence="2" id="KW-1185">Reference proteome</keyword>
<dbReference type="Proteomes" id="UP000191691">
    <property type="component" value="Unassembled WGS sequence"/>
</dbReference>
<protein>
    <submittedName>
        <fullName evidence="1">Uncharacterized protein</fullName>
    </submittedName>
</protein>